<feature type="region of interest" description="Disordered" evidence="1">
    <location>
        <begin position="595"/>
        <end position="621"/>
    </location>
</feature>
<feature type="domain" description="Ubiquitin-like" evidence="2">
    <location>
        <begin position="786"/>
        <end position="857"/>
    </location>
</feature>
<proteinExistence type="predicted"/>
<dbReference type="SUPFAM" id="SSF54236">
    <property type="entry name" value="Ubiquitin-like"/>
    <property type="match status" value="5"/>
</dbReference>
<comment type="caution">
    <text evidence="3">The sequence shown here is derived from an EMBL/GenBank/DDBJ whole genome shotgun (WGS) entry which is preliminary data.</text>
</comment>
<dbReference type="Proteomes" id="UP001470230">
    <property type="component" value="Unassembled WGS sequence"/>
</dbReference>
<evidence type="ECO:0000256" key="1">
    <source>
        <dbReference type="SAM" id="MobiDB-lite"/>
    </source>
</evidence>
<dbReference type="Pfam" id="PF14560">
    <property type="entry name" value="Ubiquitin_2"/>
    <property type="match status" value="1"/>
</dbReference>
<name>A0ABR2HXT4_9EUKA</name>
<dbReference type="Pfam" id="PF00240">
    <property type="entry name" value="ubiquitin"/>
    <property type="match status" value="1"/>
</dbReference>
<feature type="compositionally biased region" description="Acidic residues" evidence="1">
    <location>
        <begin position="483"/>
        <end position="501"/>
    </location>
</feature>
<protein>
    <recommendedName>
        <fullName evidence="2">Ubiquitin-like domain-containing protein</fullName>
    </recommendedName>
</protein>
<feature type="region of interest" description="Disordered" evidence="1">
    <location>
        <begin position="475"/>
        <end position="506"/>
    </location>
</feature>
<evidence type="ECO:0000259" key="2">
    <source>
        <dbReference type="PROSITE" id="PS50053"/>
    </source>
</evidence>
<dbReference type="PROSITE" id="PS50053">
    <property type="entry name" value="UBIQUITIN_2"/>
    <property type="match status" value="3"/>
</dbReference>
<accession>A0ABR2HXT4</accession>
<evidence type="ECO:0000313" key="4">
    <source>
        <dbReference type="Proteomes" id="UP001470230"/>
    </source>
</evidence>
<evidence type="ECO:0000313" key="3">
    <source>
        <dbReference type="EMBL" id="KAK8854183.1"/>
    </source>
</evidence>
<dbReference type="InterPro" id="IPR029071">
    <property type="entry name" value="Ubiquitin-like_domsf"/>
</dbReference>
<sequence length="857" mass="96250">MQKLIFKSGDSTNNKTPISQMVDKNSRISQVKEGLSKKINVNSSKIVLRYKGHILPDTDTVSKCKISSLGLITYNVLDSEQSLSEESSDDYVTITLINGPGNPIKVQKDLSINEARTFIAKVLNLPVSTIVYCNNENQKSLSLLSTKTPIDIEDFIQTINNNKNEDESNEYYDDSEYDDSKSNQLIGDLPLNDDGSIHFVYQYKLLSFPVYLPNNLIAKSRCRDFATVDTVKDILAKRINEEPESTVLTYNGEILANDMKIRDINFVTDGVFRLEYYTPKPPVRKIFIKISSSPVKPAKNGKLSRKTQTFPNDNGNDDDVLCAQAHFNEKATIGKAKEKLADFLNCDPESISLIFNDPSIQVNDNSLLKDLNIESNAIIDAEIDDGDIINGINNSPKRRSNKQIRNISIKLSNGLVAKGRFNNKATVKTMKQVIANALNTTTDCLTVINYDENMKEEDFENIRIKDLLDAKYSRNSGMNQADSDNEYEEEDTNDNENDSETESLSVEVGDERLTPVTFLLEEGQKVNAQFKPSVTIGRAKEVLSKTLNVDPDRIIFKFKSKDGNEFDEADDDQLLKNMSIGKDGLVVTKISSFPKSPKAKRNELNTKDNEDDEAEYNNYSDDNQNMIHENLEGEVIYEENKIEIEEEEEDVSYEDNEEAGGLIKATTNNEYSEVKVSLFDEDEAPIQRNKNARNVSGVNSSSRPLVFQTGSGKVAKTRFKETATVGKLKDKMAEALDINPGNMSLSFGSKDINDNSLLKDVVNDAECNTSQKLVLKQSPTKLKVVKPLVLRLEDGREIRSRFRIISTIGKIKETLGEIIKTDPSTLVFYYGDETLTDDLFLSEINILDNECIYVSKE</sequence>
<dbReference type="PANTHER" id="PTHR10677:SF40">
    <property type="entry name" value="UBIQUITIN-LIKE DOMAIN-CONTAINING PROTEIN"/>
    <property type="match status" value="1"/>
</dbReference>
<dbReference type="SMART" id="SM00213">
    <property type="entry name" value="UBQ"/>
    <property type="match status" value="3"/>
</dbReference>
<feature type="domain" description="Ubiquitin-like" evidence="2">
    <location>
        <begin position="703"/>
        <end position="760"/>
    </location>
</feature>
<gene>
    <name evidence="3" type="ORF">M9Y10_016741</name>
</gene>
<dbReference type="EMBL" id="JAPFFF010000021">
    <property type="protein sequence ID" value="KAK8854183.1"/>
    <property type="molecule type" value="Genomic_DNA"/>
</dbReference>
<dbReference type="PANTHER" id="PTHR10677">
    <property type="entry name" value="UBIQUILIN"/>
    <property type="match status" value="1"/>
</dbReference>
<keyword evidence="4" id="KW-1185">Reference proteome</keyword>
<dbReference type="InterPro" id="IPR000626">
    <property type="entry name" value="Ubiquitin-like_dom"/>
</dbReference>
<organism evidence="3 4">
    <name type="scientific">Tritrichomonas musculus</name>
    <dbReference type="NCBI Taxonomy" id="1915356"/>
    <lineage>
        <taxon>Eukaryota</taxon>
        <taxon>Metamonada</taxon>
        <taxon>Parabasalia</taxon>
        <taxon>Tritrichomonadida</taxon>
        <taxon>Tritrichomonadidae</taxon>
        <taxon>Tritrichomonas</taxon>
    </lineage>
</organism>
<dbReference type="Gene3D" id="3.10.20.90">
    <property type="entry name" value="Phosphatidylinositol 3-kinase Catalytic Subunit, Chain A, domain 1"/>
    <property type="match status" value="1"/>
</dbReference>
<reference evidence="3 4" key="1">
    <citation type="submission" date="2024-04" db="EMBL/GenBank/DDBJ databases">
        <title>Tritrichomonas musculus Genome.</title>
        <authorList>
            <person name="Alves-Ferreira E."/>
            <person name="Grigg M."/>
            <person name="Lorenzi H."/>
            <person name="Galac M."/>
        </authorList>
    </citation>
    <scope>NUCLEOTIDE SEQUENCE [LARGE SCALE GENOMIC DNA]</scope>
    <source>
        <strain evidence="3 4">EAF2021</strain>
    </source>
</reference>
<feature type="domain" description="Ubiquitin-like" evidence="2">
    <location>
        <begin position="2"/>
        <end position="68"/>
    </location>
</feature>
<dbReference type="InterPro" id="IPR015496">
    <property type="entry name" value="Ubiquilin"/>
</dbReference>